<proteinExistence type="predicted"/>
<reference evidence="2" key="1">
    <citation type="submission" date="2020-05" db="EMBL/GenBank/DDBJ databases">
        <authorList>
            <person name="Chiriac C."/>
            <person name="Salcher M."/>
            <person name="Ghai R."/>
            <person name="Kavagutti S V."/>
        </authorList>
    </citation>
    <scope>NUCLEOTIDE SEQUENCE</scope>
</reference>
<dbReference type="EMBL" id="CAFBMI010000029">
    <property type="protein sequence ID" value="CAB4897594.1"/>
    <property type="molecule type" value="Genomic_DNA"/>
</dbReference>
<evidence type="ECO:0000313" key="7">
    <source>
        <dbReference type="EMBL" id="CAB5069974.1"/>
    </source>
</evidence>
<dbReference type="CDD" id="cd00090">
    <property type="entry name" value="HTH_ARSR"/>
    <property type="match status" value="1"/>
</dbReference>
<dbReference type="AlphaFoldDB" id="A0A6J6G649"/>
<dbReference type="Gene3D" id="1.10.10.10">
    <property type="entry name" value="Winged helix-like DNA-binding domain superfamily/Winged helix DNA-binding domain"/>
    <property type="match status" value="1"/>
</dbReference>
<dbReference type="InterPro" id="IPR000835">
    <property type="entry name" value="HTH_MarR-typ"/>
</dbReference>
<dbReference type="EMBL" id="CAEZWS010000032">
    <property type="protein sequence ID" value="CAB4665672.1"/>
    <property type="molecule type" value="Genomic_DNA"/>
</dbReference>
<dbReference type="EMBL" id="CAEZUA010000077">
    <property type="protein sequence ID" value="CAB4594535.1"/>
    <property type="molecule type" value="Genomic_DNA"/>
</dbReference>
<dbReference type="InterPro" id="IPR011991">
    <property type="entry name" value="ArsR-like_HTH"/>
</dbReference>
<dbReference type="InterPro" id="IPR039422">
    <property type="entry name" value="MarR/SlyA-like"/>
</dbReference>
<dbReference type="SUPFAM" id="SSF46785">
    <property type="entry name" value="Winged helix' DNA-binding domain"/>
    <property type="match status" value="1"/>
</dbReference>
<evidence type="ECO:0000313" key="2">
    <source>
        <dbReference type="EMBL" id="CAB4594535.1"/>
    </source>
</evidence>
<dbReference type="Pfam" id="PF12802">
    <property type="entry name" value="MarR_2"/>
    <property type="match status" value="1"/>
</dbReference>
<accession>A0A6J6G649</accession>
<feature type="domain" description="HTH marR-type" evidence="1">
    <location>
        <begin position="18"/>
        <end position="153"/>
    </location>
</feature>
<dbReference type="PANTHER" id="PTHR33164">
    <property type="entry name" value="TRANSCRIPTIONAL REGULATOR, MARR FAMILY"/>
    <property type="match status" value="1"/>
</dbReference>
<evidence type="ECO:0000313" key="6">
    <source>
        <dbReference type="EMBL" id="CAB4897594.1"/>
    </source>
</evidence>
<gene>
    <name evidence="2" type="ORF">UFOPK1773_01024</name>
    <name evidence="3" type="ORF">UFOPK2288_00749</name>
    <name evidence="4" type="ORF">UFOPK3056_00745</name>
    <name evidence="5" type="ORF">UFOPK3287_00689</name>
    <name evidence="6" type="ORF">UFOPK3558_00504</name>
    <name evidence="7" type="ORF">UFOPK4372_00118</name>
</gene>
<dbReference type="PRINTS" id="PR00598">
    <property type="entry name" value="HTHMARR"/>
</dbReference>
<dbReference type="PANTHER" id="PTHR33164:SF99">
    <property type="entry name" value="MARR FAMILY REGULATORY PROTEIN"/>
    <property type="match status" value="1"/>
</dbReference>
<organism evidence="2">
    <name type="scientific">freshwater metagenome</name>
    <dbReference type="NCBI Taxonomy" id="449393"/>
    <lineage>
        <taxon>unclassified sequences</taxon>
        <taxon>metagenomes</taxon>
        <taxon>ecological metagenomes</taxon>
    </lineage>
</organism>
<evidence type="ECO:0000313" key="4">
    <source>
        <dbReference type="EMBL" id="CAB4805620.1"/>
    </source>
</evidence>
<evidence type="ECO:0000313" key="3">
    <source>
        <dbReference type="EMBL" id="CAB4665672.1"/>
    </source>
</evidence>
<dbReference type="EMBL" id="CAFAAR010000064">
    <property type="protein sequence ID" value="CAB4805620.1"/>
    <property type="molecule type" value="Genomic_DNA"/>
</dbReference>
<evidence type="ECO:0000313" key="5">
    <source>
        <dbReference type="EMBL" id="CAB4850090.1"/>
    </source>
</evidence>
<name>A0A6J6G649_9ZZZZ</name>
<dbReference type="InterPro" id="IPR036388">
    <property type="entry name" value="WH-like_DNA-bd_sf"/>
</dbReference>
<dbReference type="EMBL" id="CAFBJH010000036">
    <property type="protein sequence ID" value="CAB4850090.1"/>
    <property type="molecule type" value="Genomic_DNA"/>
</dbReference>
<evidence type="ECO:0000259" key="1">
    <source>
        <dbReference type="PROSITE" id="PS50995"/>
    </source>
</evidence>
<protein>
    <submittedName>
        <fullName evidence="2">Unannotated protein</fullName>
    </submittedName>
</protein>
<dbReference type="InterPro" id="IPR036390">
    <property type="entry name" value="WH_DNA-bd_sf"/>
</dbReference>
<sequence>MARQNATSHTPRWLNPAEMKAWRQYIVASRRLLEALDSDLQGHDLSMSDYEILAQLSDAPERRMRMAELADIAMLSRSRLSHRIKVMEKAGWVKREACPVDKRGSFAVMTPKGWKAIVSAAPDHVASVRERFIDHLTKGDQSALAEIFEKVGQSLRKDVKDE</sequence>
<dbReference type="EMBL" id="CAFBQZ010000004">
    <property type="protein sequence ID" value="CAB5069974.1"/>
    <property type="molecule type" value="Genomic_DNA"/>
</dbReference>
<dbReference type="GO" id="GO:0003700">
    <property type="term" value="F:DNA-binding transcription factor activity"/>
    <property type="evidence" value="ECO:0007669"/>
    <property type="project" value="InterPro"/>
</dbReference>
<dbReference type="GO" id="GO:0006950">
    <property type="term" value="P:response to stress"/>
    <property type="evidence" value="ECO:0007669"/>
    <property type="project" value="TreeGrafter"/>
</dbReference>
<dbReference type="SMART" id="SM00347">
    <property type="entry name" value="HTH_MARR"/>
    <property type="match status" value="1"/>
</dbReference>
<dbReference type="PROSITE" id="PS50995">
    <property type="entry name" value="HTH_MARR_2"/>
    <property type="match status" value="1"/>
</dbReference>